<dbReference type="GO" id="GO:0035556">
    <property type="term" value="P:intracellular signal transduction"/>
    <property type="evidence" value="ECO:0007669"/>
    <property type="project" value="InterPro"/>
</dbReference>
<dbReference type="PANTHER" id="PTHR43081">
    <property type="entry name" value="ADENYLATE CYCLASE, TERMINAL-DIFFERENTIATION SPECIFIC-RELATED"/>
    <property type="match status" value="1"/>
</dbReference>
<dbReference type="InterPro" id="IPR029787">
    <property type="entry name" value="Nucleotide_cyclase"/>
</dbReference>
<dbReference type="PROSITE" id="PS50125">
    <property type="entry name" value="GUANYLATE_CYCLASE_2"/>
    <property type="match status" value="1"/>
</dbReference>
<evidence type="ECO:0000313" key="2">
    <source>
        <dbReference type="EMBL" id="BBO68661.1"/>
    </source>
</evidence>
<dbReference type="PANTHER" id="PTHR43081:SF1">
    <property type="entry name" value="ADENYLATE CYCLASE, TERMINAL-DIFFERENTIATION SPECIFIC"/>
    <property type="match status" value="1"/>
</dbReference>
<name>A0A5K7YP19_9BACT</name>
<protein>
    <recommendedName>
        <fullName evidence="1">Guanylate cyclase domain-containing protein</fullName>
    </recommendedName>
</protein>
<dbReference type="GO" id="GO:0004016">
    <property type="term" value="F:adenylate cyclase activity"/>
    <property type="evidence" value="ECO:0007669"/>
    <property type="project" value="UniProtKB-ARBA"/>
</dbReference>
<dbReference type="Proteomes" id="UP000427906">
    <property type="component" value="Chromosome"/>
</dbReference>
<feature type="domain" description="Guanylate cyclase" evidence="1">
    <location>
        <begin position="1"/>
        <end position="28"/>
    </location>
</feature>
<sequence>MIAATIGSPDRQSYLLVGDTVNLASRLQDLTKKVETEMLISAQTYAHVRETDRGNAIFEKMERMAIRGRKEQVEVYALLQPG</sequence>
<dbReference type="AlphaFoldDB" id="A0A5K7YP19"/>
<evidence type="ECO:0000259" key="1">
    <source>
        <dbReference type="PROSITE" id="PS50125"/>
    </source>
</evidence>
<organism evidence="2 3">
    <name type="scientific">Desulfosarcina alkanivorans</name>
    <dbReference type="NCBI Taxonomy" id="571177"/>
    <lineage>
        <taxon>Bacteria</taxon>
        <taxon>Pseudomonadati</taxon>
        <taxon>Thermodesulfobacteriota</taxon>
        <taxon>Desulfobacteria</taxon>
        <taxon>Desulfobacterales</taxon>
        <taxon>Desulfosarcinaceae</taxon>
        <taxon>Desulfosarcina</taxon>
    </lineage>
</organism>
<dbReference type="InterPro" id="IPR050697">
    <property type="entry name" value="Adenylyl/Guanylyl_Cyclase_3/4"/>
</dbReference>
<keyword evidence="3" id="KW-1185">Reference proteome</keyword>
<dbReference type="SUPFAM" id="SSF55073">
    <property type="entry name" value="Nucleotide cyclase"/>
    <property type="match status" value="1"/>
</dbReference>
<gene>
    <name evidence="2" type="ORF">DSCA_25910</name>
</gene>
<reference evidence="2 3" key="1">
    <citation type="submission" date="2019-11" db="EMBL/GenBank/DDBJ databases">
        <title>Comparative genomics of hydrocarbon-degrading Desulfosarcina strains.</title>
        <authorList>
            <person name="Watanabe M."/>
            <person name="Kojima H."/>
            <person name="Fukui M."/>
        </authorList>
    </citation>
    <scope>NUCLEOTIDE SEQUENCE [LARGE SCALE GENOMIC DNA]</scope>
    <source>
        <strain evidence="2 3">PL12</strain>
    </source>
</reference>
<accession>A0A5K7YP19</accession>
<dbReference type="GO" id="GO:0006171">
    <property type="term" value="P:cAMP biosynthetic process"/>
    <property type="evidence" value="ECO:0007669"/>
    <property type="project" value="TreeGrafter"/>
</dbReference>
<dbReference type="EMBL" id="AP021874">
    <property type="protein sequence ID" value="BBO68661.1"/>
    <property type="molecule type" value="Genomic_DNA"/>
</dbReference>
<dbReference type="KEGG" id="dalk:DSCA_25910"/>
<proteinExistence type="predicted"/>
<dbReference type="InterPro" id="IPR001054">
    <property type="entry name" value="A/G_cyclase"/>
</dbReference>
<evidence type="ECO:0000313" key="3">
    <source>
        <dbReference type="Proteomes" id="UP000427906"/>
    </source>
</evidence>
<dbReference type="Pfam" id="PF00211">
    <property type="entry name" value="Guanylate_cyc"/>
    <property type="match status" value="1"/>
</dbReference>
<dbReference type="Gene3D" id="3.30.70.1230">
    <property type="entry name" value="Nucleotide cyclase"/>
    <property type="match status" value="1"/>
</dbReference>